<feature type="compositionally biased region" description="Low complexity" evidence="1">
    <location>
        <begin position="453"/>
        <end position="468"/>
    </location>
</feature>
<feature type="chain" id="PRO_5008628574" evidence="2">
    <location>
        <begin position="18"/>
        <end position="500"/>
    </location>
</feature>
<proteinExistence type="predicted"/>
<dbReference type="AlphaFoldDB" id="A0A1B9IF18"/>
<feature type="region of interest" description="Disordered" evidence="1">
    <location>
        <begin position="445"/>
        <end position="469"/>
    </location>
</feature>
<evidence type="ECO:0000256" key="2">
    <source>
        <dbReference type="SAM" id="SignalP"/>
    </source>
</evidence>
<protein>
    <submittedName>
        <fullName evidence="3">Uncharacterized protein</fullName>
    </submittedName>
</protein>
<reference evidence="4" key="2">
    <citation type="submission" date="2013-12" db="EMBL/GenBank/DDBJ databases">
        <title>Evolution of pathogenesis and genome organization in the Tremellales.</title>
        <authorList>
            <person name="Cuomo C."/>
            <person name="Litvintseva A."/>
            <person name="Heitman J."/>
            <person name="Chen Y."/>
            <person name="Sun S."/>
            <person name="Springer D."/>
            <person name="Dromer F."/>
            <person name="Young S."/>
            <person name="Zeng Q."/>
            <person name="Chapman S."/>
            <person name="Gujja S."/>
            <person name="Saif S."/>
            <person name="Birren B."/>
        </authorList>
    </citation>
    <scope>NUCLEOTIDE SEQUENCE [LARGE SCALE GENOMIC DNA]</scope>
    <source>
        <strain evidence="4">CBS 10435</strain>
    </source>
</reference>
<gene>
    <name evidence="3" type="ORF">L486_08481</name>
</gene>
<name>A0A1B9IF18_9TREE</name>
<evidence type="ECO:0000313" key="3">
    <source>
        <dbReference type="EMBL" id="OCF54041.1"/>
    </source>
</evidence>
<feature type="signal peptide" evidence="2">
    <location>
        <begin position="1"/>
        <end position="17"/>
    </location>
</feature>
<accession>A0A1B9IF18</accession>
<keyword evidence="2" id="KW-0732">Signal</keyword>
<dbReference type="Proteomes" id="UP000092583">
    <property type="component" value="Unassembled WGS sequence"/>
</dbReference>
<dbReference type="EMBL" id="KV700096">
    <property type="protein sequence ID" value="OCF54041.1"/>
    <property type="molecule type" value="Genomic_DNA"/>
</dbReference>
<sequence>MIPQITLFPLLLCLVKGSVTPTGYSLPNEDGGGSYPPQSSSTSQLYSSYSTTQVYSPPTSSSSCDCHHTTASTSTSSTSNGAPLIATCLTPSGSSSSSCTIQPTTTSSICTESSYPPQISFSTSTSTETDIVTPTSYVTVTSIITSTNAISTTSAESSGHGYAIDPTPWSTDSTTADTPTSNGISESSSTESSSTPTSTESSSTSSQADGGGEKPTSGISVMLENYLDITLYNDTECKTVQWSGSKAVWWMFGFYPGYFEKVFDVVRHEPGDGEQKEQWGEPTETIRCTASVTASPTEVYSMTVDRTSQPTSTDGPAFFSCTSLSAAQATQTGDTAEVSRCLKDGASSIRDAFSEFPEFIISKFEEFEDARGNLINNIQRSTSSIINRSTRLGEQEKRDLVNRATKALYADYESVFYQDGKLLYSLAYDSEQDAERRNGRLKERRKYNDSIKKANPSKSKSKVSKSTSQLDDKVKVLWGSYQSLPTNRSQWAQLVDKSKS</sequence>
<evidence type="ECO:0000313" key="4">
    <source>
        <dbReference type="Proteomes" id="UP000092583"/>
    </source>
</evidence>
<feature type="region of interest" description="Disordered" evidence="1">
    <location>
        <begin position="153"/>
        <end position="217"/>
    </location>
</feature>
<keyword evidence="4" id="KW-1185">Reference proteome</keyword>
<evidence type="ECO:0000256" key="1">
    <source>
        <dbReference type="SAM" id="MobiDB-lite"/>
    </source>
</evidence>
<reference evidence="3 4" key="1">
    <citation type="submission" date="2013-07" db="EMBL/GenBank/DDBJ databases">
        <title>The Genome Sequence of Kwoniella mangroviensis CBS10435.</title>
        <authorList>
            <consortium name="The Broad Institute Genome Sequencing Platform"/>
            <person name="Cuomo C."/>
            <person name="Litvintseva A."/>
            <person name="Chen Y."/>
            <person name="Heitman J."/>
            <person name="Sun S."/>
            <person name="Springer D."/>
            <person name="Dromer F."/>
            <person name="Young S.K."/>
            <person name="Zeng Q."/>
            <person name="Gargeya S."/>
            <person name="Fitzgerald M."/>
            <person name="Abouelleil A."/>
            <person name="Alvarado L."/>
            <person name="Berlin A.M."/>
            <person name="Chapman S.B."/>
            <person name="Dewar J."/>
            <person name="Goldberg J."/>
            <person name="Griggs A."/>
            <person name="Gujja S."/>
            <person name="Hansen M."/>
            <person name="Howarth C."/>
            <person name="Imamovic A."/>
            <person name="Larimer J."/>
            <person name="McCowan C."/>
            <person name="Murphy C."/>
            <person name="Pearson M."/>
            <person name="Priest M."/>
            <person name="Roberts A."/>
            <person name="Saif S."/>
            <person name="Shea T."/>
            <person name="Sykes S."/>
            <person name="Wortman J."/>
            <person name="Nusbaum C."/>
            <person name="Birren B."/>
        </authorList>
    </citation>
    <scope>NUCLEOTIDE SEQUENCE [LARGE SCALE GENOMIC DNA]</scope>
    <source>
        <strain evidence="3 4">CBS 10435</strain>
    </source>
</reference>
<feature type="compositionally biased region" description="Low complexity" evidence="1">
    <location>
        <begin position="165"/>
        <end position="206"/>
    </location>
</feature>
<organism evidence="3 4">
    <name type="scientific">Kwoniella mangroviensis CBS 10435</name>
    <dbReference type="NCBI Taxonomy" id="1331196"/>
    <lineage>
        <taxon>Eukaryota</taxon>
        <taxon>Fungi</taxon>
        <taxon>Dikarya</taxon>
        <taxon>Basidiomycota</taxon>
        <taxon>Agaricomycotina</taxon>
        <taxon>Tremellomycetes</taxon>
        <taxon>Tremellales</taxon>
        <taxon>Cryptococcaceae</taxon>
        <taxon>Kwoniella</taxon>
    </lineage>
</organism>
<dbReference type="OrthoDB" id="10626632at2759"/>